<feature type="binding site" evidence="4">
    <location>
        <position position="106"/>
    </location>
    <ligand>
        <name>shikimate</name>
        <dbReference type="ChEBI" id="CHEBI:36208"/>
    </ligand>
</feature>
<comment type="similarity">
    <text evidence="4">Belongs to the shikimate dehydrogenase family.</text>
</comment>
<evidence type="ECO:0000256" key="4">
    <source>
        <dbReference type="HAMAP-Rule" id="MF_00222"/>
    </source>
</evidence>
<reference evidence="7" key="1">
    <citation type="journal article" date="2019" name="Int. J. Syst. Evol. Microbiol.">
        <title>The Global Catalogue of Microorganisms (GCM) 10K type strain sequencing project: providing services to taxonomists for standard genome sequencing and annotation.</title>
        <authorList>
            <consortium name="The Broad Institute Genomics Platform"/>
            <consortium name="The Broad Institute Genome Sequencing Center for Infectious Disease"/>
            <person name="Wu L."/>
            <person name="Ma J."/>
        </authorList>
    </citation>
    <scope>NUCLEOTIDE SEQUENCE [LARGE SCALE GENOMIC DNA]</scope>
    <source>
        <strain evidence="7">JCM 17564</strain>
    </source>
</reference>
<dbReference type="Pfam" id="PF08501">
    <property type="entry name" value="Shikimate_dh_N"/>
    <property type="match status" value="1"/>
</dbReference>
<comment type="subunit">
    <text evidence="4">Homodimer.</text>
</comment>
<feature type="binding site" evidence="4">
    <location>
        <begin position="18"/>
        <end position="20"/>
    </location>
    <ligand>
        <name>shikimate</name>
        <dbReference type="ChEBI" id="CHEBI:36208"/>
    </ligand>
</feature>
<dbReference type="Gene3D" id="3.40.50.10860">
    <property type="entry name" value="Leucine Dehydrogenase, chain A, domain 1"/>
    <property type="match status" value="1"/>
</dbReference>
<comment type="caution">
    <text evidence="6">The sequence shown here is derived from an EMBL/GenBank/DDBJ whole genome shotgun (WGS) entry which is preliminary data.</text>
</comment>
<feature type="binding site" evidence="4">
    <location>
        <position position="218"/>
    </location>
    <ligand>
        <name>NADP(+)</name>
        <dbReference type="ChEBI" id="CHEBI:58349"/>
    </ligand>
</feature>
<proteinExistence type="inferred from homology"/>
<dbReference type="InterPro" id="IPR036291">
    <property type="entry name" value="NAD(P)-bd_dom_sf"/>
</dbReference>
<feature type="binding site" evidence="4">
    <location>
        <position position="248"/>
    </location>
    <ligand>
        <name>shikimate</name>
        <dbReference type="ChEBI" id="CHEBI:36208"/>
    </ligand>
</feature>
<keyword evidence="4" id="KW-0028">Amino-acid biosynthesis</keyword>
<dbReference type="InterPro" id="IPR022893">
    <property type="entry name" value="Shikimate_DH_fam"/>
</dbReference>
<keyword evidence="7" id="KW-1185">Reference proteome</keyword>
<dbReference type="EC" id="1.1.1.25" evidence="4"/>
<evidence type="ECO:0000313" key="6">
    <source>
        <dbReference type="EMBL" id="GAA4031377.1"/>
    </source>
</evidence>
<dbReference type="HAMAP" id="MF_00222">
    <property type="entry name" value="Shikimate_DH_AroE"/>
    <property type="match status" value="1"/>
</dbReference>
<feature type="domain" description="Shikimate dehydrogenase substrate binding N-terminal" evidence="5">
    <location>
        <begin position="10"/>
        <end position="93"/>
    </location>
</feature>
<evidence type="ECO:0000256" key="2">
    <source>
        <dbReference type="ARBA" id="ARBA00023002"/>
    </source>
</evidence>
<dbReference type="CDD" id="cd01065">
    <property type="entry name" value="NAD_bind_Shikimate_DH"/>
    <property type="match status" value="1"/>
</dbReference>
<comment type="catalytic activity">
    <reaction evidence="4">
        <text>shikimate + NADP(+) = 3-dehydroshikimate + NADPH + H(+)</text>
        <dbReference type="Rhea" id="RHEA:17737"/>
        <dbReference type="ChEBI" id="CHEBI:15378"/>
        <dbReference type="ChEBI" id="CHEBI:16630"/>
        <dbReference type="ChEBI" id="CHEBI:36208"/>
        <dbReference type="ChEBI" id="CHEBI:57783"/>
        <dbReference type="ChEBI" id="CHEBI:58349"/>
        <dbReference type="EC" id="1.1.1.25"/>
    </reaction>
</comment>
<dbReference type="PANTHER" id="PTHR21089:SF1">
    <property type="entry name" value="BIFUNCTIONAL 3-DEHYDROQUINATE DEHYDRATASE_SHIKIMATE DEHYDROGENASE, CHLOROPLASTIC"/>
    <property type="match status" value="1"/>
</dbReference>
<dbReference type="PANTHER" id="PTHR21089">
    <property type="entry name" value="SHIKIMATE DEHYDROGENASE"/>
    <property type="match status" value="1"/>
</dbReference>
<feature type="binding site" evidence="4">
    <location>
        <position position="220"/>
    </location>
    <ligand>
        <name>shikimate</name>
        <dbReference type="ChEBI" id="CHEBI:36208"/>
    </ligand>
</feature>
<keyword evidence="2 4" id="KW-0560">Oxidoreductase</keyword>
<organism evidence="6 7">
    <name type="scientific">Sphingomonas rosea</name>
    <dbReference type="NCBI Taxonomy" id="335605"/>
    <lineage>
        <taxon>Bacteria</taxon>
        <taxon>Pseudomonadati</taxon>
        <taxon>Pseudomonadota</taxon>
        <taxon>Alphaproteobacteria</taxon>
        <taxon>Sphingomonadales</taxon>
        <taxon>Sphingomonadaceae</taxon>
        <taxon>Sphingomonas</taxon>
    </lineage>
</organism>
<keyword evidence="4" id="KW-0521">NADP</keyword>
<feature type="active site" description="Proton acceptor" evidence="4">
    <location>
        <position position="70"/>
    </location>
</feature>
<accession>A0ABP7TU68</accession>
<dbReference type="InterPro" id="IPR046346">
    <property type="entry name" value="Aminoacid_DH-like_N_sf"/>
</dbReference>
<feature type="binding site" evidence="4">
    <location>
        <begin position="125"/>
        <end position="129"/>
    </location>
    <ligand>
        <name>NADP(+)</name>
        <dbReference type="ChEBI" id="CHEBI:58349"/>
    </ligand>
</feature>
<dbReference type="Proteomes" id="UP001424459">
    <property type="component" value="Unassembled WGS sequence"/>
</dbReference>
<evidence type="ECO:0000259" key="5">
    <source>
        <dbReference type="Pfam" id="PF08501"/>
    </source>
</evidence>
<keyword evidence="3 4" id="KW-0057">Aromatic amino acid biosynthesis</keyword>
<feature type="binding site" evidence="4">
    <location>
        <position position="241"/>
    </location>
    <ligand>
        <name>NADP(+)</name>
        <dbReference type="ChEBI" id="CHEBI:58349"/>
    </ligand>
</feature>
<dbReference type="Gene3D" id="3.40.50.720">
    <property type="entry name" value="NAD(P)-binding Rossmann-like Domain"/>
    <property type="match status" value="1"/>
</dbReference>
<dbReference type="EMBL" id="BAABBR010000001">
    <property type="protein sequence ID" value="GAA4031377.1"/>
    <property type="molecule type" value="Genomic_DNA"/>
</dbReference>
<comment type="caution">
    <text evidence="4">Lacks conserved residue(s) required for the propagation of feature annotation.</text>
</comment>
<dbReference type="SUPFAM" id="SSF53223">
    <property type="entry name" value="Aminoacid dehydrogenase-like, N-terminal domain"/>
    <property type="match status" value="1"/>
</dbReference>
<dbReference type="InterPro" id="IPR013708">
    <property type="entry name" value="Shikimate_DH-bd_N"/>
</dbReference>
<sequence>MTSGVPYAEVIGDPVGHSKSPLIHNFWLAKLGITGVYRTCHVAPEELQAYLEHRREDPVWTGCNLTIPHKIAALALVDEIDQSAADIGAANCIVPKNGKLVAFNTDGSGVDAAIPGVHNSVCIIGAGGAARAAIPTLDVMCALDIRVVARDPIKARHALSSLPYDLAFYPFAEAAEAMRNVDGIINASPLGMTGQWPMPDNILAALETVAPDAYVFDMVYSPLKTGLLQKAEAIGLTAVDGLIMLVGQAGGAFKLFFGEPAPREHDAELRGLLTA</sequence>
<dbReference type="SUPFAM" id="SSF51735">
    <property type="entry name" value="NAD(P)-binding Rossmann-fold domains"/>
    <property type="match status" value="1"/>
</dbReference>
<feature type="binding site" evidence="4">
    <location>
        <position position="91"/>
    </location>
    <ligand>
        <name>shikimate</name>
        <dbReference type="ChEBI" id="CHEBI:36208"/>
    </ligand>
</feature>
<evidence type="ECO:0000256" key="3">
    <source>
        <dbReference type="ARBA" id="ARBA00023141"/>
    </source>
</evidence>
<comment type="function">
    <text evidence="4">Involved in the biosynthesis of the chorismate, which leads to the biosynthesis of aromatic amino acids. Catalyzes the reversible NADPH linked reduction of 3-dehydroshikimate (DHSA) to yield shikimate (SA).</text>
</comment>
<gene>
    <name evidence="4 6" type="primary">aroE</name>
    <name evidence="6" type="ORF">GCM10022281_08650</name>
</gene>
<evidence type="ECO:0000313" key="7">
    <source>
        <dbReference type="Proteomes" id="UP001424459"/>
    </source>
</evidence>
<protein>
    <recommendedName>
        <fullName evidence="4">Shikimate dehydrogenase (NADP(+))</fullName>
        <shortName evidence="4">SDH</shortName>
        <ecNumber evidence="4">1.1.1.25</ecNumber>
    </recommendedName>
</protein>
<name>A0ABP7TU68_9SPHN</name>
<feature type="binding site" evidence="4">
    <location>
        <position position="66"/>
    </location>
    <ligand>
        <name>shikimate</name>
        <dbReference type="ChEBI" id="CHEBI:36208"/>
    </ligand>
</feature>
<evidence type="ECO:0000256" key="1">
    <source>
        <dbReference type="ARBA" id="ARBA00004871"/>
    </source>
</evidence>
<comment type="pathway">
    <text evidence="1 4">Metabolic intermediate biosynthesis; chorismate biosynthesis; chorismate from D-erythrose 4-phosphate and phosphoenolpyruvate: step 4/7.</text>
</comment>